<feature type="transmembrane region" description="Helical" evidence="1">
    <location>
        <begin position="109"/>
        <end position="132"/>
    </location>
</feature>
<reference evidence="2 3" key="1">
    <citation type="submission" date="2017-08" db="EMBL/GenBank/DDBJ databases">
        <title>Burning lignite coal seam in the remote Altai Mountains harbors a hydrogen-driven thermophilic microbial community.</title>
        <authorList>
            <person name="Kadnikov V.V."/>
            <person name="Mardanov A.V."/>
            <person name="Ivasenko D."/>
            <person name="Beletsky A.V."/>
            <person name="Karnachuk O.V."/>
            <person name="Ravin N.V."/>
        </authorList>
    </citation>
    <scope>NUCLEOTIDE SEQUENCE [LARGE SCALE GENOMIC DNA]</scope>
    <source>
        <strain evidence="2">AL31</strain>
    </source>
</reference>
<dbReference type="AlphaFoldDB" id="A0A2T5G7B1"/>
<dbReference type="Proteomes" id="UP000244016">
    <property type="component" value="Unassembled WGS sequence"/>
</dbReference>
<name>A0A2T5G7B1_9BACL</name>
<proteinExistence type="predicted"/>
<comment type="caution">
    <text evidence="2">The sequence shown here is derived from an EMBL/GenBank/DDBJ whole genome shotgun (WGS) entry which is preliminary data.</text>
</comment>
<evidence type="ECO:0008006" key="4">
    <source>
        <dbReference type="Google" id="ProtNLM"/>
    </source>
</evidence>
<sequence>MSEERNSTRAFVWTTVWSTVFVLLDTSFLPDAFSLVGLTPPTYPSLAWTWAVVVAFVGGERAGVFYGTLYGILDDAAFGRAVGPGIATGLFAGLLAGTLSHVVQPSPLTAGGVVFLFSLVRGAFFSSVSSLFGELGGPLASLFWNALLPRAFWEAFFAVLLYARFHELLEDFRRTGEGRQEGRGGA</sequence>
<feature type="transmembrane region" description="Helical" evidence="1">
    <location>
        <begin position="85"/>
        <end position="103"/>
    </location>
</feature>
<evidence type="ECO:0000313" key="3">
    <source>
        <dbReference type="Proteomes" id="UP000244016"/>
    </source>
</evidence>
<organism evidence="2 3">
    <name type="scientific">Brockia lithotrophica</name>
    <dbReference type="NCBI Taxonomy" id="933949"/>
    <lineage>
        <taxon>Bacteria</taxon>
        <taxon>Bacillati</taxon>
        <taxon>Bacillota</taxon>
        <taxon>Bacilli</taxon>
        <taxon>Bacillales</taxon>
        <taxon>Bacillales Family X. Incertae Sedis</taxon>
        <taxon>Brockia</taxon>
    </lineage>
</organism>
<evidence type="ECO:0000313" key="2">
    <source>
        <dbReference type="EMBL" id="PTQ52074.1"/>
    </source>
</evidence>
<gene>
    <name evidence="2" type="ORF">BLITH_1041</name>
</gene>
<dbReference type="EMBL" id="PEBW01000003">
    <property type="protein sequence ID" value="PTQ52074.1"/>
    <property type="molecule type" value="Genomic_DNA"/>
</dbReference>
<evidence type="ECO:0000256" key="1">
    <source>
        <dbReference type="SAM" id="Phobius"/>
    </source>
</evidence>
<keyword evidence="1" id="KW-0472">Membrane</keyword>
<feature type="transmembrane region" description="Helical" evidence="1">
    <location>
        <begin position="144"/>
        <end position="165"/>
    </location>
</feature>
<feature type="transmembrane region" description="Helical" evidence="1">
    <location>
        <begin position="50"/>
        <end position="73"/>
    </location>
</feature>
<accession>A0A2T5G7B1</accession>
<protein>
    <recommendedName>
        <fullName evidence="4">Rod shape-determining protein MreD</fullName>
    </recommendedName>
</protein>
<keyword evidence="1" id="KW-1133">Transmembrane helix</keyword>
<feature type="transmembrane region" description="Helical" evidence="1">
    <location>
        <begin position="12"/>
        <end position="30"/>
    </location>
</feature>
<keyword evidence="1" id="KW-0812">Transmembrane</keyword>